<dbReference type="Pfam" id="PF13427">
    <property type="entry name" value="AadA_C"/>
    <property type="match status" value="1"/>
</dbReference>
<evidence type="ECO:0000259" key="2">
    <source>
        <dbReference type="Pfam" id="PF01909"/>
    </source>
</evidence>
<dbReference type="Gene3D" id="3.30.460.10">
    <property type="entry name" value="Beta Polymerase, domain 2"/>
    <property type="match status" value="1"/>
</dbReference>
<accession>A0ABS5CGY0</accession>
<dbReference type="InterPro" id="IPR025184">
    <property type="entry name" value="AadA_C"/>
</dbReference>
<dbReference type="RefSeq" id="WP_210661357.1">
    <property type="nucleotide sequence ID" value="NZ_JAGKSP010000009.1"/>
</dbReference>
<feature type="domain" description="Polymerase nucleotidyl transferase" evidence="2">
    <location>
        <begin position="33"/>
        <end position="82"/>
    </location>
</feature>
<reference evidence="4 5" key="1">
    <citation type="submission" date="2021-04" db="EMBL/GenBank/DDBJ databases">
        <title>Paenibacillus sp. DLE-14 whole genome sequence.</title>
        <authorList>
            <person name="Ham Y.J."/>
        </authorList>
    </citation>
    <scope>NUCLEOTIDE SEQUENCE [LARGE SCALE GENOMIC DNA]</scope>
    <source>
        <strain evidence="4 5">DLE-14</strain>
    </source>
</reference>
<evidence type="ECO:0000313" key="5">
    <source>
        <dbReference type="Proteomes" id="UP000673394"/>
    </source>
</evidence>
<gene>
    <name evidence="4" type="ORF">I8J30_20670</name>
</gene>
<comment type="caution">
    <text evidence="4">The sequence shown here is derived from an EMBL/GenBank/DDBJ whole genome shotgun (WGS) entry which is preliminary data.</text>
</comment>
<keyword evidence="5" id="KW-1185">Reference proteome</keyword>
<name>A0ABS5CGY0_9BACL</name>
<keyword evidence="1" id="KW-0808">Transferase</keyword>
<dbReference type="Pfam" id="PF01909">
    <property type="entry name" value="NTP_transf_2"/>
    <property type="match status" value="1"/>
</dbReference>
<dbReference type="Proteomes" id="UP000673394">
    <property type="component" value="Unassembled WGS sequence"/>
</dbReference>
<dbReference type="InterPro" id="IPR043519">
    <property type="entry name" value="NT_sf"/>
</dbReference>
<sequence>MNRSMNNSMIPDELTPLMDDFGRLLRLHVPHLVHGLYLQGSIALGGYQSMKSDIDVIVVLNQAVINEEDNAKITAIHEELHAQHPFHLAVEGLYTSLSHLSKKAEPAGETFPRLSHGGKKSLHTGYVDPTSAWILRNHGIAVFGPEASELGIVVEWDEIRGAMNYNLNVYWAGKANRAELYMDEEWIEFAVLTLARIVYTMEHRSIITKLDAGYYLLQQEPNRWHRVVREAVQIRSGGTGGTLYNTDLERAQEVQQFVQATIAECNAKYPF</sequence>
<proteinExistence type="predicted"/>
<evidence type="ECO:0000313" key="4">
    <source>
        <dbReference type="EMBL" id="MBP3965143.1"/>
    </source>
</evidence>
<organism evidence="4 5">
    <name type="scientific">Paenibacillus lignilyticus</name>
    <dbReference type="NCBI Taxonomy" id="1172615"/>
    <lineage>
        <taxon>Bacteria</taxon>
        <taxon>Bacillati</taxon>
        <taxon>Bacillota</taxon>
        <taxon>Bacilli</taxon>
        <taxon>Bacillales</taxon>
        <taxon>Paenibacillaceae</taxon>
        <taxon>Paenibacillus</taxon>
    </lineage>
</organism>
<dbReference type="SUPFAM" id="SSF81301">
    <property type="entry name" value="Nucleotidyltransferase"/>
    <property type="match status" value="1"/>
</dbReference>
<feature type="domain" description="Adenylyltransferase AadA C-terminal" evidence="3">
    <location>
        <begin position="189"/>
        <end position="261"/>
    </location>
</feature>
<evidence type="ECO:0000259" key="3">
    <source>
        <dbReference type="Pfam" id="PF13427"/>
    </source>
</evidence>
<dbReference type="EMBL" id="JAGKSP010000009">
    <property type="protein sequence ID" value="MBP3965143.1"/>
    <property type="molecule type" value="Genomic_DNA"/>
</dbReference>
<dbReference type="InterPro" id="IPR002934">
    <property type="entry name" value="Polymerase_NTP_transf_dom"/>
</dbReference>
<evidence type="ECO:0000256" key="1">
    <source>
        <dbReference type="ARBA" id="ARBA00022679"/>
    </source>
</evidence>
<protein>
    <submittedName>
        <fullName evidence="4">DUF4111 domain-containing protein</fullName>
    </submittedName>
</protein>